<feature type="compositionally biased region" description="Low complexity" evidence="1">
    <location>
        <begin position="243"/>
        <end position="261"/>
    </location>
</feature>
<evidence type="ECO:0000256" key="1">
    <source>
        <dbReference type="SAM" id="MobiDB-lite"/>
    </source>
</evidence>
<gene>
    <name evidence="2" type="ORF">HJC23_006625</name>
</gene>
<feature type="region of interest" description="Disordered" evidence="1">
    <location>
        <begin position="304"/>
        <end position="341"/>
    </location>
</feature>
<organism evidence="2 3">
    <name type="scientific">Cyclotella cryptica</name>
    <dbReference type="NCBI Taxonomy" id="29204"/>
    <lineage>
        <taxon>Eukaryota</taxon>
        <taxon>Sar</taxon>
        <taxon>Stramenopiles</taxon>
        <taxon>Ochrophyta</taxon>
        <taxon>Bacillariophyta</taxon>
        <taxon>Coscinodiscophyceae</taxon>
        <taxon>Thalassiosirophycidae</taxon>
        <taxon>Stephanodiscales</taxon>
        <taxon>Stephanodiscaceae</taxon>
        <taxon>Cyclotella</taxon>
    </lineage>
</organism>
<dbReference type="AlphaFoldDB" id="A0ABD3QX68"/>
<dbReference type="EMBL" id="JABMIG020000005">
    <property type="protein sequence ID" value="KAL3804853.1"/>
    <property type="molecule type" value="Genomic_DNA"/>
</dbReference>
<feature type="compositionally biased region" description="Basic and acidic residues" evidence="1">
    <location>
        <begin position="331"/>
        <end position="340"/>
    </location>
</feature>
<name>A0ABD3QX68_9STRA</name>
<protein>
    <submittedName>
        <fullName evidence="2">Uncharacterized protein</fullName>
    </submittedName>
</protein>
<proteinExistence type="predicted"/>
<keyword evidence="3" id="KW-1185">Reference proteome</keyword>
<evidence type="ECO:0000313" key="3">
    <source>
        <dbReference type="Proteomes" id="UP001516023"/>
    </source>
</evidence>
<accession>A0ABD3QX68</accession>
<evidence type="ECO:0000313" key="2">
    <source>
        <dbReference type="EMBL" id="KAL3804853.1"/>
    </source>
</evidence>
<comment type="caution">
    <text evidence="2">The sequence shown here is derived from an EMBL/GenBank/DDBJ whole genome shotgun (WGS) entry which is preliminary data.</text>
</comment>
<feature type="region of interest" description="Disordered" evidence="1">
    <location>
        <begin position="243"/>
        <end position="278"/>
    </location>
</feature>
<dbReference type="Proteomes" id="UP001516023">
    <property type="component" value="Unassembled WGS sequence"/>
</dbReference>
<reference evidence="2 3" key="1">
    <citation type="journal article" date="2020" name="G3 (Bethesda)">
        <title>Improved Reference Genome for Cyclotella cryptica CCMP332, a Model for Cell Wall Morphogenesis, Salinity Adaptation, and Lipid Production in Diatoms (Bacillariophyta).</title>
        <authorList>
            <person name="Roberts W.R."/>
            <person name="Downey K.M."/>
            <person name="Ruck E.C."/>
            <person name="Traller J.C."/>
            <person name="Alverson A.J."/>
        </authorList>
    </citation>
    <scope>NUCLEOTIDE SEQUENCE [LARGE SCALE GENOMIC DNA]</scope>
    <source>
        <strain evidence="2 3">CCMP332</strain>
    </source>
</reference>
<sequence>MLRWKRIGRKNPSGRDWMPESTDVKPLSCFSLSCQRKNRSRLVFAPFPVGPRLLPSITNPQLQSVTLRSHSLPFYLPLCALPSHSNNGMAQEPLSRTTSLSSLRENGLFTGEEVTIKIVGEEQILAVLAETEEECCDEGERDIPSSSSAAAAATEGNLISNEASAGDEILDAPPKTNAHEFTRTMPQHEIDVNGAEERGDEGVNAILIENHPPPASSLEASSLEVASSDEQELNIHHCIATSSSATADAATTPKDSASTSTHAPLQSSSSPIPPPKAVVVGGKRISQLKRSITRKMNRAAFRMKAAVSRNPPADARTEGTNSTVGSGAEENDCHSHEGGTRGESLALVGGLALAMAEEELVSMQEHSFGVTNSIHKDINDTVQSATNEEEETDFIEYDIVHTTTTTTPQQPIPLSQSDPSTEQIDPTYAGPYDDNKSLVTYSTGDFDMSQMYSRSWSTIAQSVAPSKLVVRRCVSNRSWSGNGPIGEETVLDFSLPSNVGGGRVEYPWDAEKEEEEAEEECVSLDGLSLVHSIVGDDRSYVEDY</sequence>